<feature type="repeat" description="ANK" evidence="7">
    <location>
        <begin position="54"/>
        <end position="87"/>
    </location>
</feature>
<dbReference type="STRING" id="341454.A0A4S2MVQ5"/>
<dbReference type="InterPro" id="IPR045863">
    <property type="entry name" value="CorA_TM1_TM2"/>
</dbReference>
<dbReference type="Gene3D" id="1.25.40.20">
    <property type="entry name" value="Ankyrin repeat-containing domain"/>
    <property type="match status" value="2"/>
</dbReference>
<protein>
    <submittedName>
        <fullName evidence="9">Ankyrin</fullName>
    </submittedName>
</protein>
<evidence type="ECO:0000256" key="5">
    <source>
        <dbReference type="ARBA" id="ARBA00023043"/>
    </source>
</evidence>
<dbReference type="SUPFAM" id="SSF144083">
    <property type="entry name" value="Magnesium transport protein CorA, transmembrane region"/>
    <property type="match status" value="1"/>
</dbReference>
<evidence type="ECO:0000256" key="1">
    <source>
        <dbReference type="ARBA" id="ARBA00004141"/>
    </source>
</evidence>
<dbReference type="PANTHER" id="PTHR24198:SF194">
    <property type="entry name" value="INVERSIN-A"/>
    <property type="match status" value="1"/>
</dbReference>
<evidence type="ECO:0000256" key="3">
    <source>
        <dbReference type="ARBA" id="ARBA00022737"/>
    </source>
</evidence>
<dbReference type="Gene3D" id="1.20.58.340">
    <property type="entry name" value="Magnesium transport protein CorA, transmembrane region"/>
    <property type="match status" value="1"/>
</dbReference>
<sequence length="700" mass="79532">MHIRALQNAKNPLLRAISVGDLLTVMACISDSTGLDAYILCEFDCPNTNKRRRTLRTALQIASSYGERLEVVKTLLEAGADVNAAAARDSGRTALQAAAEGGHLDVLRELMDAPIPPRDFEAAIISASTSGIVSVVKRLTALARLNHSYPIGITSKGWNQALHSACMNGHVQVVNLLLHWGKAMIDSNNQDGRTPLHVALAYKQYQVVEYLLQNGANSAIRDAEHKTPVQVLLGSGDIKRLRWLIEEGVSMVGIEASAIRDLMKCSEECCLRFVLDQAGKQDLQKAIRPGMDFSTPENRKRKHIKEGVTRAIVTTYGTKTPSKFVEAFCDSALLQQPPIHIRWMYSHRTGHIFDLPNLETTAIEVTETTYDDDLLCYMWLPYFSSTSSQATEIDGNVKRFQFHKEKNSIVWVMKRVLQPINDDDRMTTKDVYIWRSVEFRSTTNRCWIPDHGVEFFTWFVMDMEQTWVKLLECSKLHLSVRRKQILKQKGESSDTIDFILEDSQSWSKFRDVLEEQMSVYRKMISAFQDKSILYQEAMDPHQLSIGLGGSDLQAIKDLRATVGKLESLCEKELEILEKATKEMIELEFNLVSSIFEARKSLSASFSMKRLSWITFIFLPLMFTSSLFGMNVDLLSKNTSWRWYLALSVPTLLLVLLTWLLFKYVPIEKWVEKKAGKRVQSIVEKTSKRLKKRPNSDEEAP</sequence>
<dbReference type="PROSITE" id="PS50297">
    <property type="entry name" value="ANK_REP_REGION"/>
    <property type="match status" value="2"/>
</dbReference>
<dbReference type="PRINTS" id="PR01415">
    <property type="entry name" value="ANKYRIN"/>
</dbReference>
<evidence type="ECO:0000256" key="8">
    <source>
        <dbReference type="SAM" id="Phobius"/>
    </source>
</evidence>
<keyword evidence="5 7" id="KW-0040">ANK repeat</keyword>
<keyword evidence="3" id="KW-0677">Repeat</keyword>
<evidence type="ECO:0000313" key="9">
    <source>
        <dbReference type="EMBL" id="TGZ80709.1"/>
    </source>
</evidence>
<gene>
    <name evidence="9" type="ORF">EX30DRAFT_396153</name>
</gene>
<dbReference type="InterPro" id="IPR002110">
    <property type="entry name" value="Ankyrin_rpt"/>
</dbReference>
<dbReference type="SUPFAM" id="SSF48403">
    <property type="entry name" value="Ankyrin repeat"/>
    <property type="match status" value="1"/>
</dbReference>
<dbReference type="PROSITE" id="PS50088">
    <property type="entry name" value="ANK_REPEAT"/>
    <property type="match status" value="2"/>
</dbReference>
<dbReference type="SMART" id="SM00248">
    <property type="entry name" value="ANK"/>
    <property type="match status" value="6"/>
</dbReference>
<dbReference type="GO" id="GO:0016020">
    <property type="term" value="C:membrane"/>
    <property type="evidence" value="ECO:0007669"/>
    <property type="project" value="UniProtKB-SubCell"/>
</dbReference>
<dbReference type="AlphaFoldDB" id="A0A4S2MVQ5"/>
<feature type="transmembrane region" description="Helical" evidence="8">
    <location>
        <begin position="640"/>
        <end position="661"/>
    </location>
</feature>
<evidence type="ECO:0000256" key="2">
    <source>
        <dbReference type="ARBA" id="ARBA00022692"/>
    </source>
</evidence>
<dbReference type="GO" id="GO:0046873">
    <property type="term" value="F:metal ion transmembrane transporter activity"/>
    <property type="evidence" value="ECO:0007669"/>
    <property type="project" value="InterPro"/>
</dbReference>
<keyword evidence="10" id="KW-1185">Reference proteome</keyword>
<comment type="subcellular location">
    <subcellularLocation>
        <location evidence="1">Membrane</location>
        <topology evidence="1">Multi-pass membrane protein</topology>
    </subcellularLocation>
</comment>
<feature type="transmembrane region" description="Helical" evidence="8">
    <location>
        <begin position="610"/>
        <end position="628"/>
    </location>
</feature>
<dbReference type="InParanoid" id="A0A4S2MVQ5"/>
<organism evidence="9 10">
    <name type="scientific">Ascodesmis nigricans</name>
    <dbReference type="NCBI Taxonomy" id="341454"/>
    <lineage>
        <taxon>Eukaryota</taxon>
        <taxon>Fungi</taxon>
        <taxon>Dikarya</taxon>
        <taxon>Ascomycota</taxon>
        <taxon>Pezizomycotina</taxon>
        <taxon>Pezizomycetes</taxon>
        <taxon>Pezizales</taxon>
        <taxon>Ascodesmidaceae</taxon>
        <taxon>Ascodesmis</taxon>
    </lineage>
</organism>
<keyword evidence="2 8" id="KW-0812">Transmembrane</keyword>
<dbReference type="Proteomes" id="UP000298138">
    <property type="component" value="Unassembled WGS sequence"/>
</dbReference>
<feature type="repeat" description="ANK" evidence="7">
    <location>
        <begin position="191"/>
        <end position="223"/>
    </location>
</feature>
<reference evidence="9 10" key="1">
    <citation type="submission" date="2019-04" db="EMBL/GenBank/DDBJ databases">
        <title>Comparative genomics and transcriptomics to analyze fruiting body development in filamentous ascomycetes.</title>
        <authorList>
            <consortium name="DOE Joint Genome Institute"/>
            <person name="Lutkenhaus R."/>
            <person name="Traeger S."/>
            <person name="Breuer J."/>
            <person name="Kuo A."/>
            <person name="Lipzen A."/>
            <person name="Pangilinan J."/>
            <person name="Dilworth D."/>
            <person name="Sandor L."/>
            <person name="Poggeler S."/>
            <person name="Barry K."/>
            <person name="Grigoriev I.V."/>
            <person name="Nowrousian M."/>
        </authorList>
    </citation>
    <scope>NUCLEOTIDE SEQUENCE [LARGE SCALE GENOMIC DNA]</scope>
    <source>
        <strain evidence="9 10">CBS 389.68</strain>
    </source>
</reference>
<dbReference type="EMBL" id="ML220123">
    <property type="protein sequence ID" value="TGZ80709.1"/>
    <property type="molecule type" value="Genomic_DNA"/>
</dbReference>
<evidence type="ECO:0000256" key="7">
    <source>
        <dbReference type="PROSITE-ProRule" id="PRU00023"/>
    </source>
</evidence>
<dbReference type="InterPro" id="IPR002523">
    <property type="entry name" value="MgTranspt_CorA/ZnTranspt_ZntB"/>
</dbReference>
<dbReference type="OrthoDB" id="195446at2759"/>
<name>A0A4S2MVQ5_9PEZI</name>
<dbReference type="PANTHER" id="PTHR24198">
    <property type="entry name" value="ANKYRIN REPEAT AND PROTEIN KINASE DOMAIN-CONTAINING PROTEIN"/>
    <property type="match status" value="1"/>
</dbReference>
<evidence type="ECO:0000256" key="4">
    <source>
        <dbReference type="ARBA" id="ARBA00022989"/>
    </source>
</evidence>
<evidence type="ECO:0000256" key="6">
    <source>
        <dbReference type="ARBA" id="ARBA00023136"/>
    </source>
</evidence>
<dbReference type="Pfam" id="PF12796">
    <property type="entry name" value="Ank_2"/>
    <property type="match status" value="2"/>
</dbReference>
<proteinExistence type="predicted"/>
<dbReference type="InterPro" id="IPR036770">
    <property type="entry name" value="Ankyrin_rpt-contain_sf"/>
</dbReference>
<accession>A0A4S2MVQ5</accession>
<keyword evidence="4 8" id="KW-1133">Transmembrane helix</keyword>
<dbReference type="Pfam" id="PF01544">
    <property type="entry name" value="CorA"/>
    <property type="match status" value="1"/>
</dbReference>
<keyword evidence="6 8" id="KW-0472">Membrane</keyword>
<evidence type="ECO:0000313" key="10">
    <source>
        <dbReference type="Proteomes" id="UP000298138"/>
    </source>
</evidence>